<dbReference type="SUPFAM" id="SSF54001">
    <property type="entry name" value="Cysteine proteinases"/>
    <property type="match status" value="1"/>
</dbReference>
<feature type="domain" description="DUF3857" evidence="3">
    <location>
        <begin position="74"/>
        <end position="200"/>
    </location>
</feature>
<reference evidence="4 5" key="1">
    <citation type="submission" date="2019-11" db="EMBL/GenBank/DDBJ databases">
        <authorList>
            <person name="Im W.T."/>
        </authorList>
    </citation>
    <scope>NUCLEOTIDE SEQUENCE [LARGE SCALE GENOMIC DNA]</scope>
    <source>
        <strain evidence="4 5">SB-02</strain>
    </source>
</reference>
<evidence type="ECO:0000259" key="2">
    <source>
        <dbReference type="Pfam" id="PF01841"/>
    </source>
</evidence>
<feature type="chain" id="PRO_5026202964" evidence="1">
    <location>
        <begin position="25"/>
        <end position="654"/>
    </location>
</feature>
<gene>
    <name evidence="4" type="ORF">GLV81_18445</name>
</gene>
<accession>A0A6I6GBK5</accession>
<protein>
    <submittedName>
        <fullName evidence="4">DUF3857 domain-containing protein</fullName>
    </submittedName>
</protein>
<evidence type="ECO:0000259" key="3">
    <source>
        <dbReference type="Pfam" id="PF12969"/>
    </source>
</evidence>
<proteinExistence type="predicted"/>
<dbReference type="Pfam" id="PF12969">
    <property type="entry name" value="DUF3857"/>
    <property type="match status" value="1"/>
</dbReference>
<keyword evidence="1" id="KW-0732">Signal</keyword>
<dbReference type="KEGG" id="fls:GLV81_18445"/>
<evidence type="ECO:0000313" key="4">
    <source>
        <dbReference type="EMBL" id="QGW29834.1"/>
    </source>
</evidence>
<dbReference type="InterPro" id="IPR002931">
    <property type="entry name" value="Transglutaminase-like"/>
</dbReference>
<dbReference type="InterPro" id="IPR024618">
    <property type="entry name" value="DUF3857"/>
</dbReference>
<keyword evidence="5" id="KW-1185">Reference proteome</keyword>
<dbReference type="Gene3D" id="2.60.120.1130">
    <property type="match status" value="1"/>
</dbReference>
<dbReference type="RefSeq" id="WP_157480389.1">
    <property type="nucleotide sequence ID" value="NZ_CP046566.1"/>
</dbReference>
<sequence>MNLSYLHRLSIASCLLLLALQGLAQTASEWAANPSLHQIKPGNANENAVVILDQRKHEFVADEKEGIVLYTSMHKIIRVIKEQGVEMFNKIYVSVPYDAQVKEIKARVITPSGKVVLLPAEKILDEEDEGRLYKKFALEGVEKGSEVEYIAVMKRGSSFFGLEVFQSPVPCEEARFTLSVPDHLVFTCKGYNGFVMDADTVIGEKRITNGVCKDIPVIENEKYAQTAPYLKNVQYKLSYNLSKDKDVRLFTWNQLAKNVFDRYTKLEEKEVKAVAGFLKNIKLNADDEEAKIIALEDYLKNNISINEEGLSDDADLIEKIVKTKVASHEGFNTLFAACLQQLGINYQLVFPSKRDDIPLDEKLENYRLIENPVFYFPGTGKYLEPTNISFRYPYIQPSWAATRGLFLQNTSIGNFTTAYASFKNIAILPYEQSSHNMEVKLSFNSQLDSVLMHSKQIFTGYGASMYRPAFHFLPKDKLNEFTQELMQSVSNSKNIRNIQVANGAFADGYSNKPLTIEGDISSAELFEVAGNKILLKIGDVIGPQVQMYQEKPRQLPVSIDYPHALDRKIEVTIPEGYTVKNLDDLKFFITEKANEEGTMGFISSYKVDGQKLLIDIHEYYKETAYSMQQFDAFQKVINAAADFNKVVLVLEKKK</sequence>
<dbReference type="EMBL" id="CP046566">
    <property type="protein sequence ID" value="QGW29834.1"/>
    <property type="molecule type" value="Genomic_DNA"/>
</dbReference>
<dbReference type="InterPro" id="IPR038765">
    <property type="entry name" value="Papain-like_cys_pep_sf"/>
</dbReference>
<evidence type="ECO:0000256" key="1">
    <source>
        <dbReference type="SAM" id="SignalP"/>
    </source>
</evidence>
<evidence type="ECO:0000313" key="5">
    <source>
        <dbReference type="Proteomes" id="UP000426027"/>
    </source>
</evidence>
<dbReference type="Gene3D" id="2.60.40.3140">
    <property type="match status" value="1"/>
</dbReference>
<feature type="domain" description="Transglutaminase-like" evidence="2">
    <location>
        <begin position="279"/>
        <end position="355"/>
    </location>
</feature>
<dbReference type="AlphaFoldDB" id="A0A6I6GBK5"/>
<organism evidence="4 5">
    <name type="scientific">Phnomibacter ginsenosidimutans</name>
    <dbReference type="NCBI Taxonomy" id="2676868"/>
    <lineage>
        <taxon>Bacteria</taxon>
        <taxon>Pseudomonadati</taxon>
        <taxon>Bacteroidota</taxon>
        <taxon>Chitinophagia</taxon>
        <taxon>Chitinophagales</taxon>
        <taxon>Chitinophagaceae</taxon>
        <taxon>Phnomibacter</taxon>
    </lineage>
</organism>
<dbReference type="Proteomes" id="UP000426027">
    <property type="component" value="Chromosome"/>
</dbReference>
<dbReference type="Pfam" id="PF01841">
    <property type="entry name" value="Transglut_core"/>
    <property type="match status" value="1"/>
</dbReference>
<name>A0A6I6GBK5_9BACT</name>
<feature type="signal peptide" evidence="1">
    <location>
        <begin position="1"/>
        <end position="24"/>
    </location>
</feature>